<protein>
    <recommendedName>
        <fullName evidence="1">XPG-I domain-containing protein</fullName>
    </recommendedName>
</protein>
<dbReference type="PANTHER" id="PTHR11081:SF75">
    <property type="entry name" value="ENDONUCLEASE, PUTATIVE (AFU_ORTHOLOGUE AFUA_3G13260)-RELATED"/>
    <property type="match status" value="1"/>
</dbReference>
<name>V2X2U3_MONRO</name>
<evidence type="ECO:0000313" key="3">
    <source>
        <dbReference type="Proteomes" id="UP000017559"/>
    </source>
</evidence>
<dbReference type="SUPFAM" id="SSF88723">
    <property type="entry name" value="PIN domain-like"/>
    <property type="match status" value="1"/>
</dbReference>
<feature type="non-terminal residue" evidence="2">
    <location>
        <position position="1"/>
    </location>
</feature>
<accession>V2X2U3</accession>
<evidence type="ECO:0000313" key="2">
    <source>
        <dbReference type="EMBL" id="ESK86770.1"/>
    </source>
</evidence>
<dbReference type="InterPro" id="IPR029060">
    <property type="entry name" value="PIN-like_dom_sf"/>
</dbReference>
<dbReference type="SUPFAM" id="SSF47807">
    <property type="entry name" value="5' to 3' exonuclease, C-terminal subdomain"/>
    <property type="match status" value="1"/>
</dbReference>
<reference evidence="2 3" key="1">
    <citation type="journal article" date="2014" name="BMC Genomics">
        <title>Genome and secretome analysis of the hemibiotrophic fungal pathogen, Moniliophthora roreri, which causes frosty pod rot disease of cacao: mechanisms of the biotrophic and necrotrophic phases.</title>
        <authorList>
            <person name="Meinhardt L.W."/>
            <person name="Costa G.G.L."/>
            <person name="Thomazella D.P.T."/>
            <person name="Teixeira P.J.P.L."/>
            <person name="Carazzolle M.F."/>
            <person name="Schuster S.C."/>
            <person name="Carlson J.E."/>
            <person name="Guiltinan M.J."/>
            <person name="Mieczkowski P."/>
            <person name="Farmer A."/>
            <person name="Ramaraj T."/>
            <person name="Crozier J."/>
            <person name="Davis R.E."/>
            <person name="Shao J."/>
            <person name="Melnick R.L."/>
            <person name="Pereira G.A.G."/>
            <person name="Bailey B.A."/>
        </authorList>
    </citation>
    <scope>NUCLEOTIDE SEQUENCE [LARGE SCALE GENOMIC DNA]</scope>
    <source>
        <strain evidence="2 3">MCA 2997</strain>
    </source>
</reference>
<dbReference type="GO" id="GO:0017108">
    <property type="term" value="F:5'-flap endonuclease activity"/>
    <property type="evidence" value="ECO:0007669"/>
    <property type="project" value="TreeGrafter"/>
</dbReference>
<dbReference type="KEGG" id="mrr:Moror_15164"/>
<proteinExistence type="predicted"/>
<dbReference type="AlphaFoldDB" id="V2X2U3"/>
<dbReference type="InterPro" id="IPR006086">
    <property type="entry name" value="XPG-I_dom"/>
</dbReference>
<dbReference type="STRING" id="1381753.V2X2U3"/>
<keyword evidence="3" id="KW-1185">Reference proteome</keyword>
<sequence>CRGFGNNFFIYDRKDKPIEKHGIKVINDNDEILLYRKSQPLIEAFEYHCHNALGNGEAELVWMNQKGIIDAIMTMDADVFPLGAKCVLCIVPEKCSETKIVVDVYQADCIATILGLTQLRLILYALLVGNDFNNGVLGIGPEIAYGLALAGIGWGNKQLLLKFRERVWAGLVLHILYSPIMRFCKSTGEFFAPITGGNPNHPIPTLKTIPASTNPLRYSKSNLRVLVRLTFNIADFIQIVAKMLEIPEQTFRYHKQSIEVYILGVLIAVVTDQLTMPDVIQFLNLPLQNKSDESGSIAESSSMMKATHLQVISSANSDIEEVAAYQHFKKKAHSSITSKAAQDDSDDIEFGEIIQPPASACKQLYVQNESDSDFKMGELFPAVIHP</sequence>
<dbReference type="InterPro" id="IPR036279">
    <property type="entry name" value="5-3_exonuclease_C_sf"/>
</dbReference>
<organism evidence="2 3">
    <name type="scientific">Moniliophthora roreri (strain MCA 2997)</name>
    <name type="common">Cocoa frosty pod rot fungus</name>
    <name type="synonym">Crinipellis roreri</name>
    <dbReference type="NCBI Taxonomy" id="1381753"/>
    <lineage>
        <taxon>Eukaryota</taxon>
        <taxon>Fungi</taxon>
        <taxon>Dikarya</taxon>
        <taxon>Basidiomycota</taxon>
        <taxon>Agaricomycotina</taxon>
        <taxon>Agaricomycetes</taxon>
        <taxon>Agaricomycetidae</taxon>
        <taxon>Agaricales</taxon>
        <taxon>Marasmiineae</taxon>
        <taxon>Marasmiaceae</taxon>
        <taxon>Moniliophthora</taxon>
    </lineage>
</organism>
<dbReference type="Gene3D" id="1.10.150.20">
    <property type="entry name" value="5' to 3' exonuclease, C-terminal subdomain"/>
    <property type="match status" value="1"/>
</dbReference>
<dbReference type="OrthoDB" id="3005703at2759"/>
<gene>
    <name evidence="2" type="ORF">Moror_15164</name>
</gene>
<dbReference type="GO" id="GO:0006281">
    <property type="term" value="P:DNA repair"/>
    <property type="evidence" value="ECO:0007669"/>
    <property type="project" value="UniProtKB-ARBA"/>
</dbReference>
<comment type="caution">
    <text evidence="2">The sequence shown here is derived from an EMBL/GenBank/DDBJ whole genome shotgun (WGS) entry which is preliminary data.</text>
</comment>
<dbReference type="HOGENOM" id="CLU_716793_0_0_1"/>
<dbReference type="Proteomes" id="UP000017559">
    <property type="component" value="Unassembled WGS sequence"/>
</dbReference>
<dbReference type="SMART" id="SM00484">
    <property type="entry name" value="XPGI"/>
    <property type="match status" value="1"/>
</dbReference>
<dbReference type="InterPro" id="IPR006084">
    <property type="entry name" value="XPG/Rad2"/>
</dbReference>
<dbReference type="EMBL" id="AWSO01000892">
    <property type="protein sequence ID" value="ESK86770.1"/>
    <property type="molecule type" value="Genomic_DNA"/>
</dbReference>
<feature type="domain" description="XPG-I" evidence="1">
    <location>
        <begin position="43"/>
        <end position="116"/>
    </location>
</feature>
<dbReference type="Pfam" id="PF00867">
    <property type="entry name" value="XPG_I"/>
    <property type="match status" value="1"/>
</dbReference>
<dbReference type="Gene3D" id="3.40.50.1010">
    <property type="entry name" value="5'-nuclease"/>
    <property type="match status" value="1"/>
</dbReference>
<evidence type="ECO:0000259" key="1">
    <source>
        <dbReference type="SMART" id="SM00484"/>
    </source>
</evidence>
<dbReference type="PANTHER" id="PTHR11081">
    <property type="entry name" value="FLAP ENDONUCLEASE FAMILY MEMBER"/>
    <property type="match status" value="1"/>
</dbReference>